<reference evidence="1" key="1">
    <citation type="journal article" date="2021" name="Proc. Natl. Acad. Sci. U.S.A.">
        <title>A Catalog of Tens of Thousands of Viruses from Human Metagenomes Reveals Hidden Associations with Chronic Diseases.</title>
        <authorList>
            <person name="Tisza M.J."/>
            <person name="Buck C.B."/>
        </authorList>
    </citation>
    <scope>NUCLEOTIDE SEQUENCE</scope>
    <source>
        <strain evidence="1">Ct39g3</strain>
    </source>
</reference>
<organism evidence="1">
    <name type="scientific">Siphoviridae sp. ct39g3</name>
    <dbReference type="NCBI Taxonomy" id="2825320"/>
    <lineage>
        <taxon>Viruses</taxon>
        <taxon>Duplodnaviria</taxon>
        <taxon>Heunggongvirae</taxon>
        <taxon>Uroviricota</taxon>
        <taxon>Caudoviricetes</taxon>
    </lineage>
</organism>
<protein>
    <submittedName>
        <fullName evidence="1">Repressor</fullName>
    </submittedName>
</protein>
<sequence length="92" mass="10719">MILFECLKKTPFKKQKEVKKMNKKKLESVMKLFDDTGQTLAEYLGIARPTFSNKLNETRGAEFTQGEIRMMKERYNLTAQDVDAIFFDSKVS</sequence>
<name>A0A8S5P704_9CAUD</name>
<dbReference type="EMBL" id="BK015351">
    <property type="protein sequence ID" value="DAE02770.1"/>
    <property type="molecule type" value="Genomic_DNA"/>
</dbReference>
<evidence type="ECO:0000313" key="1">
    <source>
        <dbReference type="EMBL" id="DAE02770.1"/>
    </source>
</evidence>
<accession>A0A8S5P704</accession>
<proteinExistence type="predicted"/>